<feature type="domain" description="RsiG-like" evidence="1">
    <location>
        <begin position="2"/>
        <end position="51"/>
    </location>
</feature>
<gene>
    <name evidence="2" type="ORF">A2Y75_04200</name>
</gene>
<evidence type="ECO:0000259" key="1">
    <source>
        <dbReference type="Pfam" id="PF22802"/>
    </source>
</evidence>
<protein>
    <recommendedName>
        <fullName evidence="1">RsiG-like domain-containing protein</fullName>
    </recommendedName>
</protein>
<dbReference type="STRING" id="1797197.A2Y75_04200"/>
<dbReference type="EMBL" id="MELK01000050">
    <property type="protein sequence ID" value="OFW56030.1"/>
    <property type="molecule type" value="Genomic_DNA"/>
</dbReference>
<dbReference type="Pfam" id="PF22802">
    <property type="entry name" value="RsiG"/>
    <property type="match status" value="1"/>
</dbReference>
<reference evidence="2 3" key="1">
    <citation type="journal article" date="2016" name="Nat. Commun.">
        <title>Thousands of microbial genomes shed light on interconnected biogeochemical processes in an aquifer system.</title>
        <authorList>
            <person name="Anantharaman K."/>
            <person name="Brown C.T."/>
            <person name="Hug L.A."/>
            <person name="Sharon I."/>
            <person name="Castelle C.J."/>
            <person name="Probst A.J."/>
            <person name="Thomas B.C."/>
            <person name="Singh A."/>
            <person name="Wilkins M.J."/>
            <person name="Karaoz U."/>
            <person name="Brodie E.L."/>
            <person name="Williams K.H."/>
            <person name="Hubbard S.S."/>
            <person name="Banfield J.F."/>
        </authorList>
    </citation>
    <scope>NUCLEOTIDE SEQUENCE [LARGE SCALE GENOMIC DNA]</scope>
</reference>
<dbReference type="AlphaFoldDB" id="A0A1F2WGS4"/>
<organism evidence="2 3">
    <name type="scientific">Candidatus Solincola sediminis</name>
    <dbReference type="NCBI Taxonomy" id="1797199"/>
    <lineage>
        <taxon>Bacteria</taxon>
        <taxon>Bacillati</taxon>
        <taxon>Actinomycetota</taxon>
        <taxon>Candidatus Geothermincolia</taxon>
        <taxon>Candidatus Geothermincolales</taxon>
        <taxon>Candidatus Geothermincolaceae</taxon>
        <taxon>Candidatus Solincola</taxon>
    </lineage>
</organism>
<evidence type="ECO:0000313" key="2">
    <source>
        <dbReference type="EMBL" id="OFW56030.1"/>
    </source>
</evidence>
<comment type="caution">
    <text evidence="2">The sequence shown here is derived from an EMBL/GenBank/DDBJ whole genome shotgun (WGS) entry which is preliminary data.</text>
</comment>
<dbReference type="InterPro" id="IPR055209">
    <property type="entry name" value="RsiG-like_dom"/>
</dbReference>
<accession>A0A1F2WGS4</accession>
<dbReference type="Proteomes" id="UP000177876">
    <property type="component" value="Unassembled WGS sequence"/>
</dbReference>
<sequence length="85" mass="9515">MDYSGKSDEELRKILEDLLKEEAKVSYQRRVLHGKIDLLRAELVERKKGSLAKGESIISDDDISKLSAILAGEAFGLPRNDPTED</sequence>
<proteinExistence type="predicted"/>
<name>A0A1F2WGS4_9ACTN</name>
<evidence type="ECO:0000313" key="3">
    <source>
        <dbReference type="Proteomes" id="UP000177876"/>
    </source>
</evidence>